<dbReference type="CDD" id="cd00146">
    <property type="entry name" value="PKD"/>
    <property type="match status" value="2"/>
</dbReference>
<feature type="compositionally biased region" description="Polar residues" evidence="14">
    <location>
        <begin position="657"/>
        <end position="690"/>
    </location>
</feature>
<dbReference type="Gene3D" id="2.60.120.380">
    <property type="match status" value="1"/>
</dbReference>
<protein>
    <recommendedName>
        <fullName evidence="4">microbial collagenase</fullName>
        <ecNumber evidence="4">3.4.24.3</ecNumber>
    </recommendedName>
</protein>
<gene>
    <name evidence="16" type="ORF">FLL46_22450</name>
</gene>
<evidence type="ECO:0000256" key="5">
    <source>
        <dbReference type="ARBA" id="ARBA00022525"/>
    </source>
</evidence>
<dbReference type="EC" id="3.4.24.3" evidence="4"/>
<dbReference type="AlphaFoldDB" id="A0A545U4J9"/>
<dbReference type="GO" id="GO:0005576">
    <property type="term" value="C:extracellular region"/>
    <property type="evidence" value="ECO:0007669"/>
    <property type="project" value="InterPro"/>
</dbReference>
<keyword evidence="6" id="KW-0645">Protease</keyword>
<comment type="catalytic activity">
    <reaction evidence="1">
        <text>Digestion of native collagen in the triple helical region at Xaa-|-Gly bonds. With synthetic peptides, a preference is shown for Gly at P3 and P1', Pro and Ala at P2 and P2', and hydroxyproline, Ala or Arg at P3'.</text>
        <dbReference type="EC" id="3.4.24.3"/>
    </reaction>
</comment>
<keyword evidence="12" id="KW-0865">Zymogen</keyword>
<evidence type="ECO:0000256" key="12">
    <source>
        <dbReference type="ARBA" id="ARBA00023145"/>
    </source>
</evidence>
<dbReference type="InterPro" id="IPR035986">
    <property type="entry name" value="PKD_dom_sf"/>
</dbReference>
<keyword evidence="7" id="KW-0479">Metal-binding</keyword>
<feature type="active site" evidence="13">
    <location>
        <position position="503"/>
    </location>
</feature>
<dbReference type="PROSITE" id="PS50093">
    <property type="entry name" value="PKD"/>
    <property type="match status" value="2"/>
</dbReference>
<comment type="cofactor">
    <cofactor evidence="2">
        <name>Zn(2+)</name>
        <dbReference type="ChEBI" id="CHEBI:29105"/>
    </cofactor>
</comment>
<dbReference type="InterPro" id="IPR013783">
    <property type="entry name" value="Ig-like_fold"/>
</dbReference>
<evidence type="ECO:0000259" key="15">
    <source>
        <dbReference type="PROSITE" id="PS50093"/>
    </source>
</evidence>
<dbReference type="Gene3D" id="3.40.30.160">
    <property type="entry name" value="Collagenase ColT, N-terminal domain"/>
    <property type="match status" value="1"/>
</dbReference>
<dbReference type="Proteomes" id="UP000315439">
    <property type="component" value="Unassembled WGS sequence"/>
</dbReference>
<keyword evidence="5" id="KW-0964">Secreted</keyword>
<keyword evidence="8" id="KW-0732">Signal</keyword>
<evidence type="ECO:0000256" key="7">
    <source>
        <dbReference type="ARBA" id="ARBA00022723"/>
    </source>
</evidence>
<organism evidence="16 17">
    <name type="scientific">Aliikangiella coralliicola</name>
    <dbReference type="NCBI Taxonomy" id="2592383"/>
    <lineage>
        <taxon>Bacteria</taxon>
        <taxon>Pseudomonadati</taxon>
        <taxon>Pseudomonadota</taxon>
        <taxon>Gammaproteobacteria</taxon>
        <taxon>Oceanospirillales</taxon>
        <taxon>Pleioneaceae</taxon>
        <taxon>Aliikangiella</taxon>
    </lineage>
</organism>
<keyword evidence="17" id="KW-1185">Reference proteome</keyword>
<dbReference type="GO" id="GO:0004222">
    <property type="term" value="F:metalloendopeptidase activity"/>
    <property type="evidence" value="ECO:0007669"/>
    <property type="project" value="InterPro"/>
</dbReference>
<evidence type="ECO:0000256" key="2">
    <source>
        <dbReference type="ARBA" id="ARBA00001947"/>
    </source>
</evidence>
<dbReference type="Gene3D" id="2.60.40.10">
    <property type="entry name" value="Immunoglobulins"/>
    <property type="match status" value="2"/>
</dbReference>
<keyword evidence="10" id="KW-0862">Zinc</keyword>
<keyword evidence="9" id="KW-0378">Hydrolase</keyword>
<dbReference type="InterPro" id="IPR000601">
    <property type="entry name" value="PKD_dom"/>
</dbReference>
<reference evidence="16 17" key="1">
    <citation type="submission" date="2019-07" db="EMBL/GenBank/DDBJ databases">
        <title>Draft genome for Aliikangiella sp. M105.</title>
        <authorList>
            <person name="Wang G."/>
        </authorList>
    </citation>
    <scope>NUCLEOTIDE SEQUENCE [LARGE SCALE GENOMIC DNA]</scope>
    <source>
        <strain evidence="16 17">M105</strain>
    </source>
</reference>
<dbReference type="InterPro" id="IPR013661">
    <property type="entry name" value="Peptidase_M9_N_dom"/>
</dbReference>
<dbReference type="Pfam" id="PF01752">
    <property type="entry name" value="Peptidase_M9"/>
    <property type="match status" value="1"/>
</dbReference>
<evidence type="ECO:0000256" key="10">
    <source>
        <dbReference type="ARBA" id="ARBA00022833"/>
    </source>
</evidence>
<evidence type="ECO:0000313" key="16">
    <source>
        <dbReference type="EMBL" id="TQV84386.1"/>
    </source>
</evidence>
<comment type="subcellular location">
    <subcellularLocation>
        <location evidence="3">Secreted</location>
    </subcellularLocation>
</comment>
<evidence type="ECO:0000256" key="14">
    <source>
        <dbReference type="SAM" id="MobiDB-lite"/>
    </source>
</evidence>
<evidence type="ECO:0000256" key="9">
    <source>
        <dbReference type="ARBA" id="ARBA00022801"/>
    </source>
</evidence>
<accession>A0A545U4J9</accession>
<dbReference type="GO" id="GO:0006508">
    <property type="term" value="P:proteolysis"/>
    <property type="evidence" value="ECO:0007669"/>
    <property type="project" value="InterPro"/>
</dbReference>
<proteinExistence type="predicted"/>
<evidence type="ECO:0000256" key="4">
    <source>
        <dbReference type="ARBA" id="ARBA00012653"/>
    </source>
</evidence>
<evidence type="ECO:0000313" key="17">
    <source>
        <dbReference type="Proteomes" id="UP000315439"/>
    </source>
</evidence>
<dbReference type="SMART" id="SM00089">
    <property type="entry name" value="PKD"/>
    <property type="match status" value="2"/>
</dbReference>
<evidence type="ECO:0000256" key="3">
    <source>
        <dbReference type="ARBA" id="ARBA00004613"/>
    </source>
</evidence>
<feature type="domain" description="PKD" evidence="15">
    <location>
        <begin position="871"/>
        <end position="959"/>
    </location>
</feature>
<dbReference type="OrthoDB" id="9802683at2"/>
<name>A0A545U4J9_9GAMM</name>
<dbReference type="GO" id="GO:0008270">
    <property type="term" value="F:zinc ion binding"/>
    <property type="evidence" value="ECO:0007669"/>
    <property type="project" value="InterPro"/>
</dbReference>
<dbReference type="PRINTS" id="PR00931">
    <property type="entry name" value="MICOLLPTASE"/>
</dbReference>
<dbReference type="RefSeq" id="WP_142933959.1">
    <property type="nucleotide sequence ID" value="NZ_ML660170.1"/>
</dbReference>
<dbReference type="Pfam" id="PF08453">
    <property type="entry name" value="Peptidase_M9_N"/>
    <property type="match status" value="1"/>
</dbReference>
<dbReference type="Pfam" id="PF18911">
    <property type="entry name" value="PKD_4"/>
    <property type="match status" value="2"/>
</dbReference>
<dbReference type="SUPFAM" id="SSF49299">
    <property type="entry name" value="PKD domain"/>
    <property type="match status" value="2"/>
</dbReference>
<feature type="domain" description="PKD" evidence="15">
    <location>
        <begin position="639"/>
        <end position="725"/>
    </location>
</feature>
<dbReference type="Gene3D" id="1.10.390.20">
    <property type="match status" value="1"/>
</dbReference>
<comment type="caution">
    <text evidence="16">The sequence shown here is derived from an EMBL/GenBank/DDBJ whole genome shotgun (WGS) entry which is preliminary data.</text>
</comment>
<evidence type="ECO:0000256" key="8">
    <source>
        <dbReference type="ARBA" id="ARBA00022729"/>
    </source>
</evidence>
<dbReference type="Pfam" id="PF20009">
    <property type="entry name" value="GEVED"/>
    <property type="match status" value="1"/>
</dbReference>
<evidence type="ECO:0000256" key="1">
    <source>
        <dbReference type="ARBA" id="ARBA00000424"/>
    </source>
</evidence>
<dbReference type="InterPro" id="IPR045474">
    <property type="entry name" value="GEVED"/>
</dbReference>
<keyword evidence="11" id="KW-0482">Metalloprotease</keyword>
<evidence type="ECO:0000256" key="6">
    <source>
        <dbReference type="ARBA" id="ARBA00022670"/>
    </source>
</evidence>
<dbReference type="InterPro" id="IPR002169">
    <property type="entry name" value="Peptidase_M9A/M9B"/>
</dbReference>
<feature type="region of interest" description="Disordered" evidence="14">
    <location>
        <begin position="653"/>
        <end position="690"/>
    </location>
</feature>
<dbReference type="InterPro" id="IPR022409">
    <property type="entry name" value="PKD/Chitinase_dom"/>
</dbReference>
<evidence type="ECO:0000256" key="11">
    <source>
        <dbReference type="ARBA" id="ARBA00023049"/>
    </source>
</evidence>
<evidence type="ECO:0000256" key="13">
    <source>
        <dbReference type="PIRSR" id="PIRSR602169-1"/>
    </source>
</evidence>
<dbReference type="EMBL" id="VIKS01000014">
    <property type="protein sequence ID" value="TQV84386.1"/>
    <property type="molecule type" value="Genomic_DNA"/>
</dbReference>
<feature type="region of interest" description="Disordered" evidence="14">
    <location>
        <begin position="67"/>
        <end position="86"/>
    </location>
</feature>
<sequence length="1075" mass="115321">MKLKSALGGVFATVIGVGITCATTPLFAEKLKSPPKAVKQESAPTMPLQKQEHGVPIIRKSQFEQPRLTPPTLHSHKHPLPKQNTLHDSTQSKLKAAAPDYAECNFDQFGFESGSTLVNHIKSVDPVCTYGFFGQTTTSKNALSPANMTTVLNAARSAAVNYKGTNEEGMEQLFLYIRAGYYHVSTNYLPEYSAAHQSLVKALISDFSRNSHMYDSSDQHGESLYEFMILIQNVKETALGLPIAKRLIDNYNQTRSESYEQTAAVNGGLGVLYFGSFNDEYKAAVTADNSIIDSLFSFIRDKKWILDTNRAWLYNNSGSEFGRFLGIAGTKSRAKFLIKQLLPQLDLYSPVWLNIAAQIDYHTSSECGEYSNVCGYKEAAINQILPITNSCGSTLKMRVQEMTAAQMSGICSTLATQETYFHNRLNTGNNPVAGDLNEDLLMIIFNSDQDYKNYGGPLYGIPTNNGGYYLEGDPSDPDNQATFYAEEADWLLPEFKVWNLEHEYVHYLDGRFNMFGSFSAPTVKVVWWSEGLAEYISLKDDNQAAIDTIKDGSTYTLGQVLDTTYDGFVVDRIYRWGYLAVRFMFEKHPAEVTKYLNAARAGNWNTIQTLYDQWKSNYSSEFTQWTEALAAGGGGDNKPPVAVTDGPYTGNVGQGIAMSSNSSSDPDGTITSRNWNFGDGTSSTSSNPNHTYSAAGTYTVTLTVTDNDGATGTTTTTATITNGGTPDYCAATGGGSYEWIANVMVGNLNNSSGAAEYSDFTGQTANLIVGNNSATLTPGFQSSAYTEYWSVWIDFNQDGDFSGAGEQLINGQSSNAAINATLNIPASASGVTTRMRIAMKYNAAANSSCGDIGDGEVEDYTVSIAGGSNQAPISQANGPYSGAVNSAISFNSNGSSDSDGQITSYHWDFGDGSSSSSANPNHIYTSAGSYTATLTVTDDDGETGTDTGAVTVTDSGGGSNVPDACANENPVTGGRLVAGDAACLASQSVIWLSIPGVRDHNSIAITTGNGTGNLDIEYSNQGWPNGSNNDGSSSNAGNGECIYLTGGSQYWGYIKVSNSTGGASIVVDFDSAACR</sequence>